<sequence>MSSKDNSFRYQSQTSLFLVEVIIAVFFFAITAVVCIRIFVKAHTITDRSREMTQSYIEADNMAQVFMNYGGNIDGILSKYSEYALTLSQEGNYTGVILICFDKDFNPISHPTDNIDETISSTAYELILTQTLVDAADLYSDCSPATRIGFACDATIFVFDTELSDFLITDTHFDDLDQFKDNTILTLPLDLYLGDIDTEA</sequence>
<proteinExistence type="predicted"/>
<evidence type="ECO:0000313" key="2">
    <source>
        <dbReference type="EMBL" id="SHH52345.1"/>
    </source>
</evidence>
<dbReference type="EMBL" id="FQXK01000005">
    <property type="protein sequence ID" value="SHH52345.1"/>
    <property type="molecule type" value="Genomic_DNA"/>
</dbReference>
<dbReference type="Proteomes" id="UP000184278">
    <property type="component" value="Unassembled WGS sequence"/>
</dbReference>
<organism evidence="2 3">
    <name type="scientific">Butyrivibrio fibrisolvens DSM 3071</name>
    <dbReference type="NCBI Taxonomy" id="1121131"/>
    <lineage>
        <taxon>Bacteria</taxon>
        <taxon>Bacillati</taxon>
        <taxon>Bacillota</taxon>
        <taxon>Clostridia</taxon>
        <taxon>Lachnospirales</taxon>
        <taxon>Lachnospiraceae</taxon>
        <taxon>Butyrivibrio</taxon>
    </lineage>
</organism>
<dbReference type="STRING" id="1121131.SAMN02745229_00579"/>
<evidence type="ECO:0000256" key="1">
    <source>
        <dbReference type="SAM" id="Phobius"/>
    </source>
</evidence>
<protein>
    <submittedName>
        <fullName evidence="2">Uncharacterized protein</fullName>
    </submittedName>
</protein>
<evidence type="ECO:0000313" key="3">
    <source>
        <dbReference type="Proteomes" id="UP000184278"/>
    </source>
</evidence>
<keyword evidence="3" id="KW-1185">Reference proteome</keyword>
<name>A0A1M5TNG3_BUTFI</name>
<feature type="transmembrane region" description="Helical" evidence="1">
    <location>
        <begin position="16"/>
        <end position="40"/>
    </location>
</feature>
<keyword evidence="1" id="KW-1133">Transmembrane helix</keyword>
<dbReference type="AlphaFoldDB" id="A0A1M5TNG3"/>
<reference evidence="3" key="1">
    <citation type="submission" date="2016-11" db="EMBL/GenBank/DDBJ databases">
        <authorList>
            <person name="Varghese N."/>
            <person name="Submissions S."/>
        </authorList>
    </citation>
    <scope>NUCLEOTIDE SEQUENCE [LARGE SCALE GENOMIC DNA]</scope>
    <source>
        <strain evidence="3">DSM 3071</strain>
    </source>
</reference>
<dbReference type="RefSeq" id="WP_073385376.1">
    <property type="nucleotide sequence ID" value="NZ_FQXK01000005.1"/>
</dbReference>
<dbReference type="OrthoDB" id="1655097at2"/>
<keyword evidence="1" id="KW-0812">Transmembrane</keyword>
<dbReference type="GeneID" id="89510506"/>
<gene>
    <name evidence="2" type="ORF">SAMN02745229_00579</name>
</gene>
<keyword evidence="1" id="KW-0472">Membrane</keyword>
<accession>A0A1M5TNG3</accession>